<accession>A2FFC3</accession>
<keyword evidence="3" id="KW-1185">Reference proteome</keyword>
<dbReference type="Gene3D" id="2.60.120.260">
    <property type="entry name" value="Galactose-binding domain-like"/>
    <property type="match status" value="1"/>
</dbReference>
<dbReference type="InParanoid" id="A2FFC3"/>
<dbReference type="SUPFAM" id="SSF49785">
    <property type="entry name" value="Galactose-binding domain-like"/>
    <property type="match status" value="1"/>
</dbReference>
<name>A2FFC3_TRIV3</name>
<protein>
    <recommendedName>
        <fullName evidence="1">F5/8 type C domain-containing protein</fullName>
    </recommendedName>
</protein>
<organism evidence="2 3">
    <name type="scientific">Trichomonas vaginalis (strain ATCC PRA-98 / G3)</name>
    <dbReference type="NCBI Taxonomy" id="412133"/>
    <lineage>
        <taxon>Eukaryota</taxon>
        <taxon>Metamonada</taxon>
        <taxon>Parabasalia</taxon>
        <taxon>Trichomonadida</taxon>
        <taxon>Trichomonadidae</taxon>
        <taxon>Trichomonas</taxon>
    </lineage>
</organism>
<dbReference type="InterPro" id="IPR000421">
    <property type="entry name" value="FA58C"/>
</dbReference>
<dbReference type="AlphaFoldDB" id="A2FFC3"/>
<gene>
    <name evidence="2" type="ORF">TVAG_493570</name>
</gene>
<dbReference type="Pfam" id="PF00754">
    <property type="entry name" value="F5_F8_type_C"/>
    <property type="match status" value="1"/>
</dbReference>
<feature type="domain" description="F5/8 type C" evidence="1">
    <location>
        <begin position="112"/>
        <end position="163"/>
    </location>
</feature>
<dbReference type="RefSeq" id="XP_001309345.1">
    <property type="nucleotide sequence ID" value="XM_001309344.1"/>
</dbReference>
<evidence type="ECO:0000313" key="3">
    <source>
        <dbReference type="Proteomes" id="UP000001542"/>
    </source>
</evidence>
<evidence type="ECO:0000259" key="1">
    <source>
        <dbReference type="Pfam" id="PF00754"/>
    </source>
</evidence>
<dbReference type="VEuPathDB" id="TrichDB:TVAGG3_0462710"/>
<dbReference type="SMR" id="A2FFC3"/>
<sequence length="226" mass="26271">MLLSLIGEKIDLDSRSIFKVAYSEKIIKIEVSGSSKQYINGSKKMTQPEYAIYPWDKNYDWCSNCYHEYSKKPWITFSLINKQFKFNGYFVRNGCCYYNGCCCDDDFYGCIDCYMYSWSLQISNDNKTWTTVHQIEKDSDKDNCKSREYKFDKTYTARYVRLIQDAPFPGYPPCFAINRFDLFGTIVNDDGSLSDGNADDFVSYHDDDDDVSIIGHISKNGNAKFD</sequence>
<evidence type="ECO:0000313" key="2">
    <source>
        <dbReference type="EMBL" id="EAX96415.1"/>
    </source>
</evidence>
<proteinExistence type="predicted"/>
<dbReference type="KEGG" id="tva:4754187"/>
<reference evidence="2" key="1">
    <citation type="submission" date="2006-10" db="EMBL/GenBank/DDBJ databases">
        <authorList>
            <person name="Amadeo P."/>
            <person name="Zhao Q."/>
            <person name="Wortman J."/>
            <person name="Fraser-Liggett C."/>
            <person name="Carlton J."/>
        </authorList>
    </citation>
    <scope>NUCLEOTIDE SEQUENCE</scope>
    <source>
        <strain evidence="2">G3</strain>
    </source>
</reference>
<dbReference type="Proteomes" id="UP000001542">
    <property type="component" value="Unassembled WGS sequence"/>
</dbReference>
<dbReference type="EMBL" id="DS113760">
    <property type="protein sequence ID" value="EAX96415.1"/>
    <property type="molecule type" value="Genomic_DNA"/>
</dbReference>
<dbReference type="VEuPathDB" id="TrichDB:TVAG_493570"/>
<reference evidence="2" key="2">
    <citation type="journal article" date="2007" name="Science">
        <title>Draft genome sequence of the sexually transmitted pathogen Trichomonas vaginalis.</title>
        <authorList>
            <person name="Carlton J.M."/>
            <person name="Hirt R.P."/>
            <person name="Silva J.C."/>
            <person name="Delcher A.L."/>
            <person name="Schatz M."/>
            <person name="Zhao Q."/>
            <person name="Wortman J.R."/>
            <person name="Bidwell S.L."/>
            <person name="Alsmark U.C.M."/>
            <person name="Besteiro S."/>
            <person name="Sicheritz-Ponten T."/>
            <person name="Noel C.J."/>
            <person name="Dacks J.B."/>
            <person name="Foster P.G."/>
            <person name="Simillion C."/>
            <person name="Van de Peer Y."/>
            <person name="Miranda-Saavedra D."/>
            <person name="Barton G.J."/>
            <person name="Westrop G.D."/>
            <person name="Mueller S."/>
            <person name="Dessi D."/>
            <person name="Fiori P.L."/>
            <person name="Ren Q."/>
            <person name="Paulsen I."/>
            <person name="Zhang H."/>
            <person name="Bastida-Corcuera F.D."/>
            <person name="Simoes-Barbosa A."/>
            <person name="Brown M.T."/>
            <person name="Hayes R.D."/>
            <person name="Mukherjee M."/>
            <person name="Okumura C.Y."/>
            <person name="Schneider R."/>
            <person name="Smith A.J."/>
            <person name="Vanacova S."/>
            <person name="Villalvazo M."/>
            <person name="Haas B.J."/>
            <person name="Pertea M."/>
            <person name="Feldblyum T.V."/>
            <person name="Utterback T.R."/>
            <person name="Shu C.L."/>
            <person name="Osoegawa K."/>
            <person name="de Jong P.J."/>
            <person name="Hrdy I."/>
            <person name="Horvathova L."/>
            <person name="Zubacova Z."/>
            <person name="Dolezal P."/>
            <person name="Malik S.B."/>
            <person name="Logsdon J.M. Jr."/>
            <person name="Henze K."/>
            <person name="Gupta A."/>
            <person name="Wang C.C."/>
            <person name="Dunne R.L."/>
            <person name="Upcroft J.A."/>
            <person name="Upcroft P."/>
            <person name="White O."/>
            <person name="Salzberg S.L."/>
            <person name="Tang P."/>
            <person name="Chiu C.-H."/>
            <person name="Lee Y.-S."/>
            <person name="Embley T.M."/>
            <person name="Coombs G.H."/>
            <person name="Mottram J.C."/>
            <person name="Tachezy J."/>
            <person name="Fraser-Liggett C.M."/>
            <person name="Johnson P.J."/>
        </authorList>
    </citation>
    <scope>NUCLEOTIDE SEQUENCE [LARGE SCALE GENOMIC DNA]</scope>
    <source>
        <strain evidence="2">G3</strain>
    </source>
</reference>
<dbReference type="InterPro" id="IPR008979">
    <property type="entry name" value="Galactose-bd-like_sf"/>
</dbReference>